<evidence type="ECO:0000313" key="2">
    <source>
        <dbReference type="Proteomes" id="UP000805649"/>
    </source>
</evidence>
<gene>
    <name evidence="1" type="ORF">CTRU02_209802</name>
</gene>
<comment type="caution">
    <text evidence="1">The sequence shown here is derived from an EMBL/GenBank/DDBJ whole genome shotgun (WGS) entry which is preliminary data.</text>
</comment>
<keyword evidence="2" id="KW-1185">Reference proteome</keyword>
<evidence type="ECO:0000313" key="1">
    <source>
        <dbReference type="EMBL" id="KAL0935211.1"/>
    </source>
</evidence>
<protein>
    <submittedName>
        <fullName evidence="1">Uncharacterized protein</fullName>
    </submittedName>
</protein>
<dbReference type="Proteomes" id="UP000805649">
    <property type="component" value="Unassembled WGS sequence"/>
</dbReference>
<accession>A0ACC3YUR0</accession>
<dbReference type="EMBL" id="VUJX02000006">
    <property type="protein sequence ID" value="KAL0935211.1"/>
    <property type="molecule type" value="Genomic_DNA"/>
</dbReference>
<name>A0ACC3YUR0_COLTU</name>
<reference evidence="1 2" key="1">
    <citation type="journal article" date="2020" name="Phytopathology">
        <title>Genome Sequence Resources of Colletotrichum truncatum, C. plurivorum, C. musicola, and C. sojae: Four Species Pathogenic to Soybean (Glycine max).</title>
        <authorList>
            <person name="Rogerio F."/>
            <person name="Boufleur T.R."/>
            <person name="Ciampi-Guillardi M."/>
            <person name="Sukno S.A."/>
            <person name="Thon M.R."/>
            <person name="Massola Junior N.S."/>
            <person name="Baroncelli R."/>
        </authorList>
    </citation>
    <scope>NUCLEOTIDE SEQUENCE [LARGE SCALE GENOMIC DNA]</scope>
    <source>
        <strain evidence="1 2">CMES1059</strain>
    </source>
</reference>
<proteinExistence type="predicted"/>
<organism evidence="1 2">
    <name type="scientific">Colletotrichum truncatum</name>
    <name type="common">Anthracnose fungus</name>
    <name type="synonym">Colletotrichum capsici</name>
    <dbReference type="NCBI Taxonomy" id="5467"/>
    <lineage>
        <taxon>Eukaryota</taxon>
        <taxon>Fungi</taxon>
        <taxon>Dikarya</taxon>
        <taxon>Ascomycota</taxon>
        <taxon>Pezizomycotina</taxon>
        <taxon>Sordariomycetes</taxon>
        <taxon>Hypocreomycetidae</taxon>
        <taxon>Glomerellales</taxon>
        <taxon>Glomerellaceae</taxon>
        <taxon>Colletotrichum</taxon>
        <taxon>Colletotrichum truncatum species complex</taxon>
    </lineage>
</organism>
<sequence length="95" mass="10548">MFSKNSGNWLDAFSSRRGSRSSISSSSSGSFSGPSRKTSRSASLASIFSRGTSEEEERLMVDEPVQRTPYVPRYAAKSYMKTTTTHEIRINSEIL</sequence>